<organism evidence="1 2">
    <name type="scientific">Acorus gramineus</name>
    <name type="common">Dwarf sweet flag</name>
    <dbReference type="NCBI Taxonomy" id="55184"/>
    <lineage>
        <taxon>Eukaryota</taxon>
        <taxon>Viridiplantae</taxon>
        <taxon>Streptophyta</taxon>
        <taxon>Embryophyta</taxon>
        <taxon>Tracheophyta</taxon>
        <taxon>Spermatophyta</taxon>
        <taxon>Magnoliopsida</taxon>
        <taxon>Liliopsida</taxon>
        <taxon>Acoraceae</taxon>
        <taxon>Acorus</taxon>
    </lineage>
</organism>
<dbReference type="InterPro" id="IPR049065">
    <property type="entry name" value="Nakanori"/>
</dbReference>
<sequence>MAYNVSGNPITNSTLEGMPEYAGKTITRTDRAHVAMNMKNAANKDVNARQYVENLKKSWGTGVSTLCLLYNATGDTVTFVTSHDWHGHIGPSPYPTEIANGQWGGFLHVKTSGTATGSSAGVVYHGKNEAGVRCDWMMAWSNPWDRNLFDNKAYTEIREADHFSRFWGAVSNLLDSSGLTHTDKWNGCLSTATTGSDTSPIFEGILTLENAAA</sequence>
<reference evidence="1" key="1">
    <citation type="journal article" date="2023" name="Nat. Commun.">
        <title>Diploid and tetraploid genomes of Acorus and the evolution of monocots.</title>
        <authorList>
            <person name="Ma L."/>
            <person name="Liu K.W."/>
            <person name="Li Z."/>
            <person name="Hsiao Y.Y."/>
            <person name="Qi Y."/>
            <person name="Fu T."/>
            <person name="Tang G.D."/>
            <person name="Zhang D."/>
            <person name="Sun W.H."/>
            <person name="Liu D.K."/>
            <person name="Li Y."/>
            <person name="Chen G.Z."/>
            <person name="Liu X.D."/>
            <person name="Liao X.Y."/>
            <person name="Jiang Y.T."/>
            <person name="Yu X."/>
            <person name="Hao Y."/>
            <person name="Huang J."/>
            <person name="Zhao X.W."/>
            <person name="Ke S."/>
            <person name="Chen Y.Y."/>
            <person name="Wu W.L."/>
            <person name="Hsu J.L."/>
            <person name="Lin Y.F."/>
            <person name="Huang M.D."/>
            <person name="Li C.Y."/>
            <person name="Huang L."/>
            <person name="Wang Z.W."/>
            <person name="Zhao X."/>
            <person name="Zhong W.Y."/>
            <person name="Peng D.H."/>
            <person name="Ahmad S."/>
            <person name="Lan S."/>
            <person name="Zhang J.S."/>
            <person name="Tsai W.C."/>
            <person name="Van de Peer Y."/>
            <person name="Liu Z.J."/>
        </authorList>
    </citation>
    <scope>NUCLEOTIDE SEQUENCE</scope>
    <source>
        <strain evidence="1">SCP</strain>
    </source>
</reference>
<dbReference type="EMBL" id="JAUJYN010000005">
    <property type="protein sequence ID" value="KAK1271251.1"/>
    <property type="molecule type" value="Genomic_DNA"/>
</dbReference>
<gene>
    <name evidence="1" type="ORF">QJS04_geneDACA007429</name>
</gene>
<dbReference type="Gene3D" id="2.60.270.50">
    <property type="match status" value="1"/>
</dbReference>
<accession>A0AAV9B4Y7</accession>
<dbReference type="PANTHER" id="PTHR36482">
    <property type="entry name" value="OSJNBA0024J22.15 PROTEIN"/>
    <property type="match status" value="1"/>
</dbReference>
<name>A0AAV9B4Y7_ACOGR</name>
<dbReference type="PANTHER" id="PTHR36482:SF5">
    <property type="entry name" value="23 KDA JASMONATE-INDUCED PROTEIN-LIKE"/>
    <property type="match status" value="1"/>
</dbReference>
<dbReference type="Pfam" id="PF21230">
    <property type="entry name" value="Nakanori"/>
    <property type="match status" value="1"/>
</dbReference>
<evidence type="ECO:0000313" key="1">
    <source>
        <dbReference type="EMBL" id="KAK1271251.1"/>
    </source>
</evidence>
<dbReference type="InterPro" id="IPR053085">
    <property type="entry name" value="Jasmonate-induced_protein"/>
</dbReference>
<reference evidence="1" key="2">
    <citation type="submission" date="2023-06" db="EMBL/GenBank/DDBJ databases">
        <authorList>
            <person name="Ma L."/>
            <person name="Liu K.-W."/>
            <person name="Li Z."/>
            <person name="Hsiao Y.-Y."/>
            <person name="Qi Y."/>
            <person name="Fu T."/>
            <person name="Tang G."/>
            <person name="Zhang D."/>
            <person name="Sun W.-H."/>
            <person name="Liu D.-K."/>
            <person name="Li Y."/>
            <person name="Chen G.-Z."/>
            <person name="Liu X.-D."/>
            <person name="Liao X.-Y."/>
            <person name="Jiang Y.-T."/>
            <person name="Yu X."/>
            <person name="Hao Y."/>
            <person name="Huang J."/>
            <person name="Zhao X.-W."/>
            <person name="Ke S."/>
            <person name="Chen Y.-Y."/>
            <person name="Wu W.-L."/>
            <person name="Hsu J.-L."/>
            <person name="Lin Y.-F."/>
            <person name="Huang M.-D."/>
            <person name="Li C.-Y."/>
            <person name="Huang L."/>
            <person name="Wang Z.-W."/>
            <person name="Zhao X."/>
            <person name="Zhong W.-Y."/>
            <person name="Peng D.-H."/>
            <person name="Ahmad S."/>
            <person name="Lan S."/>
            <person name="Zhang J.-S."/>
            <person name="Tsai W.-C."/>
            <person name="Van De Peer Y."/>
            <person name="Liu Z.-J."/>
        </authorList>
    </citation>
    <scope>NUCLEOTIDE SEQUENCE</scope>
    <source>
        <strain evidence="1">SCP</strain>
        <tissue evidence="1">Leaves</tissue>
    </source>
</reference>
<dbReference type="Proteomes" id="UP001179952">
    <property type="component" value="Unassembled WGS sequence"/>
</dbReference>
<dbReference type="AlphaFoldDB" id="A0AAV9B4Y7"/>
<evidence type="ECO:0000313" key="2">
    <source>
        <dbReference type="Proteomes" id="UP001179952"/>
    </source>
</evidence>
<proteinExistence type="predicted"/>
<comment type="caution">
    <text evidence="1">The sequence shown here is derived from an EMBL/GenBank/DDBJ whole genome shotgun (WGS) entry which is preliminary data.</text>
</comment>
<keyword evidence="2" id="KW-1185">Reference proteome</keyword>
<evidence type="ECO:0008006" key="3">
    <source>
        <dbReference type="Google" id="ProtNLM"/>
    </source>
</evidence>
<protein>
    <recommendedName>
        <fullName evidence="3">23 kDa jasmonate-induced protein-like</fullName>
    </recommendedName>
</protein>